<organism evidence="1 2">
    <name type="scientific">Puccinia graminis f. sp. tritici</name>
    <dbReference type="NCBI Taxonomy" id="56615"/>
    <lineage>
        <taxon>Eukaryota</taxon>
        <taxon>Fungi</taxon>
        <taxon>Dikarya</taxon>
        <taxon>Basidiomycota</taxon>
        <taxon>Pucciniomycotina</taxon>
        <taxon>Pucciniomycetes</taxon>
        <taxon>Pucciniales</taxon>
        <taxon>Pucciniaceae</taxon>
        <taxon>Puccinia</taxon>
    </lineage>
</organism>
<sequence>MSIFKTPTYRLSLANIIAQEVANPFVSPVIEYFPQEADGRGVYKLSQSKKWLEGFEPTSRAPMCRNNGRDWFLFEPVQLNTDEIVVPVFFFMRGTVMFAKYNLETVKVSDFEYDCLEVIGTNGRLLSTQCRNSIFGLGNQVTTWHHLPNPWRKKANGWNKHISYYFTLSGLPPTWTNQNYNCHYLSTSNEAGAMELAGPIVSDLKAMAAEGYPAYDCTINEEVLVVSTILSFLGDSPMHAEITSTPIPGNSLHPCRACPLSSVSVKAKATLDYVKRFLMIGPSSSWISNPTRSWQKIKTRCYKTWVMAQKPRTKTKVESILRFGPACLFATEKFEGYNSVLRNALVHSNRHSPGQDIGNTFVDYRNLRHLTSGG</sequence>
<evidence type="ECO:0000313" key="2">
    <source>
        <dbReference type="Proteomes" id="UP000325313"/>
    </source>
</evidence>
<dbReference type="PANTHER" id="PTHR31912:SF34">
    <property type="entry name" value="NOTOCHORD-RELATED PROTEIN"/>
    <property type="match status" value="1"/>
</dbReference>
<reference evidence="1 2" key="1">
    <citation type="submission" date="2019-05" db="EMBL/GenBank/DDBJ databases">
        <title>Emergence of the Ug99 lineage of the wheat stem rust pathogen through somatic hybridization.</title>
        <authorList>
            <person name="Li F."/>
            <person name="Upadhyaya N.M."/>
            <person name="Sperschneider J."/>
            <person name="Matny O."/>
            <person name="Nguyen-Phuc H."/>
            <person name="Mago R."/>
            <person name="Raley C."/>
            <person name="Miller M.E."/>
            <person name="Silverstein K.A.T."/>
            <person name="Henningsen E."/>
            <person name="Hirsch C.D."/>
            <person name="Visser B."/>
            <person name="Pretorius Z.A."/>
            <person name="Steffenson B.J."/>
            <person name="Schwessinger B."/>
            <person name="Dodds P.N."/>
            <person name="Figueroa M."/>
        </authorList>
    </citation>
    <scope>NUCLEOTIDE SEQUENCE [LARGE SCALE GENOMIC DNA]</scope>
    <source>
        <strain evidence="1 2">Ug99</strain>
    </source>
</reference>
<dbReference type="AlphaFoldDB" id="A0A5B0S5W1"/>
<protein>
    <submittedName>
        <fullName evidence="1">Uncharacterized protein</fullName>
    </submittedName>
</protein>
<proteinExistence type="predicted"/>
<comment type="caution">
    <text evidence="1">The sequence shown here is derived from an EMBL/GenBank/DDBJ whole genome shotgun (WGS) entry which is preliminary data.</text>
</comment>
<dbReference type="PANTHER" id="PTHR31912">
    <property type="entry name" value="IP13529P"/>
    <property type="match status" value="1"/>
</dbReference>
<dbReference type="EMBL" id="VDEP01000079">
    <property type="protein sequence ID" value="KAA1132553.1"/>
    <property type="molecule type" value="Genomic_DNA"/>
</dbReference>
<gene>
    <name evidence="1" type="ORF">PGTUg99_016743</name>
</gene>
<name>A0A5B0S5W1_PUCGR</name>
<accession>A0A5B0S5W1</accession>
<dbReference type="Proteomes" id="UP000325313">
    <property type="component" value="Unassembled WGS sequence"/>
</dbReference>
<evidence type="ECO:0000313" key="1">
    <source>
        <dbReference type="EMBL" id="KAA1132553.1"/>
    </source>
</evidence>